<comment type="caution">
    <text evidence="1">The sequence shown here is derived from an EMBL/GenBank/DDBJ whole genome shotgun (WGS) entry which is preliminary data.</text>
</comment>
<name>A0A5J4KZZ3_9ZZZZ</name>
<evidence type="ECO:0000313" key="1">
    <source>
        <dbReference type="EMBL" id="GER94844.1"/>
    </source>
</evidence>
<sequence length="131" mass="14603">MIKEGPLAGFEVISTYSRAQAIEDGVLIDVSETAREAGIVFPVAVTRTVWDEYITPDERSRGYGQSESGRLWDIVWMLRCAIRRSCSESAILFSVYFIMKEKQKRLVQLKAVCGPGDNGGPVITIMLPDED</sequence>
<organism evidence="1">
    <name type="scientific">hot springs metagenome</name>
    <dbReference type="NCBI Taxonomy" id="433727"/>
    <lineage>
        <taxon>unclassified sequences</taxon>
        <taxon>metagenomes</taxon>
        <taxon>ecological metagenomes</taxon>
    </lineage>
</organism>
<dbReference type="AlphaFoldDB" id="A0A5J4KZZ3"/>
<proteinExistence type="predicted"/>
<reference evidence="1" key="1">
    <citation type="submission" date="2019-10" db="EMBL/GenBank/DDBJ databases">
        <title>Metagenomic sequencing of thiosulfate-disproportionating enrichment culture.</title>
        <authorList>
            <person name="Umezawa K."/>
            <person name="Kojima H."/>
            <person name="Fukui M."/>
        </authorList>
    </citation>
    <scope>NUCLEOTIDE SEQUENCE</scope>
    <source>
        <strain evidence="1">45J</strain>
    </source>
</reference>
<accession>A0A5J4KZZ3</accession>
<gene>
    <name evidence="1" type="ORF">A45J_2610</name>
</gene>
<dbReference type="EMBL" id="BLAB01000001">
    <property type="protein sequence ID" value="GER94844.1"/>
    <property type="molecule type" value="Genomic_DNA"/>
</dbReference>
<dbReference type="InterPro" id="IPR046480">
    <property type="entry name" value="DUF6573"/>
</dbReference>
<protein>
    <submittedName>
        <fullName evidence="1">Uncharacterized protein</fullName>
    </submittedName>
</protein>
<dbReference type="Pfam" id="PF20213">
    <property type="entry name" value="DUF6573"/>
    <property type="match status" value="1"/>
</dbReference>